<proteinExistence type="predicted"/>
<dbReference type="AlphaFoldDB" id="A0A0F8XZS3"/>
<accession>A0A0F8XZS3</accession>
<sequence>MQAKGISEIDKALRLVLEGVAKDRGIDIILNGDPRGGAIVFAAPDFLITEDAVKRLNEKLPKVTVAPAPE</sequence>
<comment type="caution">
    <text evidence="1">The sequence shown here is derived from an EMBL/GenBank/DDBJ whole genome shotgun (WGS) entry which is preliminary data.</text>
</comment>
<gene>
    <name evidence="1" type="ORF">LCGC14_2883060</name>
</gene>
<reference evidence="1" key="1">
    <citation type="journal article" date="2015" name="Nature">
        <title>Complex archaea that bridge the gap between prokaryotes and eukaryotes.</title>
        <authorList>
            <person name="Spang A."/>
            <person name="Saw J.H."/>
            <person name="Jorgensen S.L."/>
            <person name="Zaremba-Niedzwiedzka K."/>
            <person name="Martijn J."/>
            <person name="Lind A.E."/>
            <person name="van Eijk R."/>
            <person name="Schleper C."/>
            <person name="Guy L."/>
            <person name="Ettema T.J."/>
        </authorList>
    </citation>
    <scope>NUCLEOTIDE SEQUENCE</scope>
</reference>
<name>A0A0F8XZS3_9ZZZZ</name>
<protein>
    <submittedName>
        <fullName evidence="1">Uncharacterized protein</fullName>
    </submittedName>
</protein>
<organism evidence="1">
    <name type="scientific">marine sediment metagenome</name>
    <dbReference type="NCBI Taxonomy" id="412755"/>
    <lineage>
        <taxon>unclassified sequences</taxon>
        <taxon>metagenomes</taxon>
        <taxon>ecological metagenomes</taxon>
    </lineage>
</organism>
<dbReference type="EMBL" id="LAZR01056285">
    <property type="protein sequence ID" value="KKK74508.1"/>
    <property type="molecule type" value="Genomic_DNA"/>
</dbReference>
<evidence type="ECO:0000313" key="1">
    <source>
        <dbReference type="EMBL" id="KKK74508.1"/>
    </source>
</evidence>